<dbReference type="InterPro" id="IPR011037">
    <property type="entry name" value="Pyrv_Knase-like_insert_dom_sf"/>
</dbReference>
<keyword evidence="5" id="KW-0274">FAD</keyword>
<dbReference type="GO" id="GO:0030170">
    <property type="term" value="F:pyridoxal phosphate binding"/>
    <property type="evidence" value="ECO:0007669"/>
    <property type="project" value="InterPro"/>
</dbReference>
<dbReference type="Pfam" id="PF03473">
    <property type="entry name" value="MOSC"/>
    <property type="match status" value="1"/>
</dbReference>
<proteinExistence type="predicted"/>
<dbReference type="Pfam" id="PF03476">
    <property type="entry name" value="MOSC_N"/>
    <property type="match status" value="1"/>
</dbReference>
<dbReference type="PANTHER" id="PTHR43557">
    <property type="entry name" value="APOPTOSIS-INDUCING FACTOR 1"/>
    <property type="match status" value="1"/>
</dbReference>
<dbReference type="Gene3D" id="2.40.33.20">
    <property type="entry name" value="PK beta-barrel domain-like"/>
    <property type="match status" value="1"/>
</dbReference>
<dbReference type="InterPro" id="IPR005303">
    <property type="entry name" value="MOCOS_middle"/>
</dbReference>
<dbReference type="PROSITE" id="PS51296">
    <property type="entry name" value="RIESKE"/>
    <property type="match status" value="1"/>
</dbReference>
<dbReference type="SUPFAM" id="SSF51905">
    <property type="entry name" value="FAD/NAD(P)-binding domain"/>
    <property type="match status" value="2"/>
</dbReference>
<dbReference type="InterPro" id="IPR036922">
    <property type="entry name" value="Rieske_2Fe-2S_sf"/>
</dbReference>
<dbReference type="PROSITE" id="PS51340">
    <property type="entry name" value="MOSC"/>
    <property type="match status" value="1"/>
</dbReference>
<name>A0A9Q8YFL6_ENSAD</name>
<dbReference type="InterPro" id="IPR036188">
    <property type="entry name" value="FAD/NAD-bd_sf"/>
</dbReference>
<keyword evidence="8" id="KW-0411">Iron-sulfur</keyword>
<evidence type="ECO:0000259" key="10">
    <source>
        <dbReference type="PROSITE" id="PS51340"/>
    </source>
</evidence>
<keyword evidence="3" id="KW-0001">2Fe-2S</keyword>
<keyword evidence="2" id="KW-0285">Flavoprotein</keyword>
<dbReference type="SUPFAM" id="SSF50022">
    <property type="entry name" value="ISP domain"/>
    <property type="match status" value="1"/>
</dbReference>
<dbReference type="InterPro" id="IPR023753">
    <property type="entry name" value="FAD/NAD-binding_dom"/>
</dbReference>
<evidence type="ECO:0000256" key="7">
    <source>
        <dbReference type="ARBA" id="ARBA00023004"/>
    </source>
</evidence>
<evidence type="ECO:0000313" key="11">
    <source>
        <dbReference type="EMBL" id="USJ27646.1"/>
    </source>
</evidence>
<dbReference type="Gene3D" id="3.50.50.60">
    <property type="entry name" value="FAD/NAD(P)-binding domain"/>
    <property type="match status" value="2"/>
</dbReference>
<organism evidence="11 12">
    <name type="scientific">Ensifer adhaerens</name>
    <name type="common">Sinorhizobium morelense</name>
    <dbReference type="NCBI Taxonomy" id="106592"/>
    <lineage>
        <taxon>Bacteria</taxon>
        <taxon>Pseudomonadati</taxon>
        <taxon>Pseudomonadota</taxon>
        <taxon>Alphaproteobacteria</taxon>
        <taxon>Hyphomicrobiales</taxon>
        <taxon>Rhizobiaceae</taxon>
        <taxon>Sinorhizobium/Ensifer group</taxon>
        <taxon>Ensifer</taxon>
    </lineage>
</organism>
<dbReference type="InterPro" id="IPR005302">
    <property type="entry name" value="MoCF_Sase_C"/>
</dbReference>
<accession>A0A9Q8YFL6</accession>
<dbReference type="Proteomes" id="UP001055460">
    <property type="component" value="Plasmid pB"/>
</dbReference>
<dbReference type="GO" id="GO:0005737">
    <property type="term" value="C:cytoplasm"/>
    <property type="evidence" value="ECO:0007669"/>
    <property type="project" value="TreeGrafter"/>
</dbReference>
<evidence type="ECO:0000256" key="3">
    <source>
        <dbReference type="ARBA" id="ARBA00022714"/>
    </source>
</evidence>
<keyword evidence="4" id="KW-0479">Metal-binding</keyword>
<keyword evidence="11" id="KW-0614">Plasmid</keyword>
<dbReference type="AlphaFoldDB" id="A0A9Q8YFL6"/>
<evidence type="ECO:0000256" key="1">
    <source>
        <dbReference type="ARBA" id="ARBA00001974"/>
    </source>
</evidence>
<dbReference type="Pfam" id="PF07992">
    <property type="entry name" value="Pyr_redox_2"/>
    <property type="match status" value="1"/>
</dbReference>
<geneLocation type="plasmid" evidence="11 12">
    <name>pB</name>
</geneLocation>
<dbReference type="InterPro" id="IPR050446">
    <property type="entry name" value="FAD-oxidoreductase/Apoptosis"/>
</dbReference>
<protein>
    <submittedName>
        <fullName evidence="11">FAD-dependent oxidoreductase</fullName>
    </submittedName>
</protein>
<keyword evidence="7" id="KW-0408">Iron</keyword>
<comment type="cofactor">
    <cofactor evidence="1">
        <name>FAD</name>
        <dbReference type="ChEBI" id="CHEBI:57692"/>
    </cofactor>
</comment>
<evidence type="ECO:0000313" key="12">
    <source>
        <dbReference type="Proteomes" id="UP001055460"/>
    </source>
</evidence>
<evidence type="ECO:0000259" key="9">
    <source>
        <dbReference type="PROSITE" id="PS51296"/>
    </source>
</evidence>
<dbReference type="SUPFAM" id="SSF50800">
    <property type="entry name" value="PK beta-barrel domain-like"/>
    <property type="match status" value="1"/>
</dbReference>
<dbReference type="Gene3D" id="2.102.10.10">
    <property type="entry name" value="Rieske [2Fe-2S] iron-sulphur domain"/>
    <property type="match status" value="1"/>
</dbReference>
<sequence>MTDKIEGTVTSLFRYPVSSLAGEEISTASLTTSGLDGDRQYGLFDRETNTHIYPARDSRWNAAPQLHARMSGRLEVSTDGQSWLAADDPEMLEGLETIFNRSVDLRQYGPDHARRYQLAPLHLLSLQAMDHLRRVLPESAIDHRRFRPNIVVDLQGVDGDVPEYALIGQQFSIGGLKLRGTTPCARCGFTTLEMGNLPEDPAVLRTLVRRYERNFGIYCEVLEEGEIHKGDRLIGERSEPSIGPVLIVGGGQAGAMAARALRRLGYAGVIRLFGGERHTPYERPPLSKRLKAATTQEHEPILSAEDAETLKISLHLGSMVEAIDLAGRRIETSDGTEIGYGSLILATGGTARHVPDLARGHGRVHVLRTVEDAVRLSEVLAAGTKIFVFGGGWIGMEVAAMASEAGASVTLFARSKRLAPRILPASVSEKLEALHRERGTVLRFGVDPKFKETRDGVTCSIGREVLHADHIVIAIGMVPLDGIARRAGLDCRNGIIVDADGATSMPNVYAIGDVAQQPIGRIESWQNANVQAERVARTLLKHERVPEAPLYFWSDQFGRRLQIAGMPNPNAPILATSEDYWEFENFAIGIDKPEKIRRFSRRLADTQMTSAAAATSLDIPRDEHYLCLAGDVKEGTLLRIDHEAGGALAITRQNGIVYASADRCPHSVASLSEGFVEDGHIVCPLHFAEFRLSDGAPRNAPPGCGRLLVHSVTEKEGRLYVSLPSPRGSF</sequence>
<evidence type="ECO:0000256" key="8">
    <source>
        <dbReference type="ARBA" id="ARBA00023014"/>
    </source>
</evidence>
<evidence type="ECO:0000256" key="6">
    <source>
        <dbReference type="ARBA" id="ARBA00023002"/>
    </source>
</evidence>
<dbReference type="GO" id="GO:0051537">
    <property type="term" value="F:2 iron, 2 sulfur cluster binding"/>
    <property type="evidence" value="ECO:0007669"/>
    <property type="project" value="UniProtKB-KW"/>
</dbReference>
<dbReference type="EMBL" id="CP098809">
    <property type="protein sequence ID" value="USJ27646.1"/>
    <property type="molecule type" value="Genomic_DNA"/>
</dbReference>
<gene>
    <name evidence="11" type="ORF">NE863_27405</name>
</gene>
<dbReference type="PRINTS" id="PR00368">
    <property type="entry name" value="FADPNR"/>
</dbReference>
<dbReference type="Pfam" id="PF00355">
    <property type="entry name" value="Rieske"/>
    <property type="match status" value="1"/>
</dbReference>
<evidence type="ECO:0000256" key="5">
    <source>
        <dbReference type="ARBA" id="ARBA00022827"/>
    </source>
</evidence>
<dbReference type="InterPro" id="IPR017941">
    <property type="entry name" value="Rieske_2Fe-2S"/>
</dbReference>
<keyword evidence="6" id="KW-0560">Oxidoreductase</keyword>
<dbReference type="PRINTS" id="PR00411">
    <property type="entry name" value="PNDRDTASEI"/>
</dbReference>
<evidence type="ECO:0000256" key="2">
    <source>
        <dbReference type="ARBA" id="ARBA00022630"/>
    </source>
</evidence>
<feature type="domain" description="MOSC" evidence="10">
    <location>
        <begin position="84"/>
        <end position="236"/>
    </location>
</feature>
<reference evidence="11" key="1">
    <citation type="submission" date="2022-06" db="EMBL/GenBank/DDBJ databases">
        <title>Physiological and biochemical characterization and genomic elucidation of a strain of the genus Ensifer adhaerens M8 that combines arsenic oxidation and chromium reduction.</title>
        <authorList>
            <person name="Li X."/>
            <person name="Yu c."/>
        </authorList>
    </citation>
    <scope>NUCLEOTIDE SEQUENCE</scope>
    <source>
        <strain evidence="11">M8</strain>
        <plasmid evidence="11">pB</plasmid>
    </source>
</reference>
<evidence type="ECO:0000256" key="4">
    <source>
        <dbReference type="ARBA" id="ARBA00022723"/>
    </source>
</evidence>
<dbReference type="RefSeq" id="WP_252161202.1">
    <property type="nucleotide sequence ID" value="NZ_CP098809.1"/>
</dbReference>
<feature type="domain" description="Rieske" evidence="9">
    <location>
        <begin position="624"/>
        <end position="721"/>
    </location>
</feature>
<dbReference type="GO" id="GO:0016651">
    <property type="term" value="F:oxidoreductase activity, acting on NAD(P)H"/>
    <property type="evidence" value="ECO:0007669"/>
    <property type="project" value="TreeGrafter"/>
</dbReference>
<dbReference type="GO" id="GO:0030151">
    <property type="term" value="F:molybdenum ion binding"/>
    <property type="evidence" value="ECO:0007669"/>
    <property type="project" value="InterPro"/>
</dbReference>
<dbReference type="PANTHER" id="PTHR43557:SF2">
    <property type="entry name" value="RIESKE DOMAIN-CONTAINING PROTEIN-RELATED"/>
    <property type="match status" value="1"/>
</dbReference>